<dbReference type="PANTHER" id="PTHR30055">
    <property type="entry name" value="HTH-TYPE TRANSCRIPTIONAL REGULATOR RUTR"/>
    <property type="match status" value="1"/>
</dbReference>
<keyword evidence="2" id="KW-0805">Transcription regulation</keyword>
<dbReference type="InterPro" id="IPR001647">
    <property type="entry name" value="HTH_TetR"/>
</dbReference>
<dbReference type="Pfam" id="PF13977">
    <property type="entry name" value="TetR_C_6"/>
    <property type="match status" value="1"/>
</dbReference>
<dbReference type="SUPFAM" id="SSF48498">
    <property type="entry name" value="Tetracyclin repressor-like, C-terminal domain"/>
    <property type="match status" value="1"/>
</dbReference>
<reference evidence="7 8" key="1">
    <citation type="submission" date="2017-10" db="EMBL/GenBank/DDBJ databases">
        <title>Draft genome sequence of cellulolytic Actinomyces sp CtC72 isolated from cattle rumen fluid.</title>
        <authorList>
            <person name="Joshi A.J."/>
            <person name="Vasudevan G."/>
            <person name="Lanjekar V.B."/>
            <person name="Hivarkar S."/>
            <person name="Engineer A."/>
            <person name="Pore S.D."/>
            <person name="Dhakephalkar P.K."/>
            <person name="Dagar S."/>
        </authorList>
    </citation>
    <scope>NUCLEOTIDE SEQUENCE [LARGE SCALE GENOMIC DNA]</scope>
    <source>
        <strain evidence="8">CtC72</strain>
    </source>
</reference>
<organism evidence="7 8">
    <name type="scientific">Actinomyces ruminis</name>
    <dbReference type="NCBI Taxonomy" id="1937003"/>
    <lineage>
        <taxon>Bacteria</taxon>
        <taxon>Bacillati</taxon>
        <taxon>Actinomycetota</taxon>
        <taxon>Actinomycetes</taxon>
        <taxon>Actinomycetales</taxon>
        <taxon>Actinomycetaceae</taxon>
        <taxon>Actinomyces</taxon>
    </lineage>
</organism>
<evidence type="ECO:0000256" key="3">
    <source>
        <dbReference type="ARBA" id="ARBA00023125"/>
    </source>
</evidence>
<evidence type="ECO:0000259" key="6">
    <source>
        <dbReference type="PROSITE" id="PS50977"/>
    </source>
</evidence>
<dbReference type="InterPro" id="IPR036271">
    <property type="entry name" value="Tet_transcr_reg_TetR-rel_C_sf"/>
</dbReference>
<accession>A0ABX4M8H8</accession>
<dbReference type="RefSeq" id="WP_086614632.1">
    <property type="nucleotide sequence ID" value="NZ_MTPX02000082.1"/>
</dbReference>
<dbReference type="Proteomes" id="UP000194577">
    <property type="component" value="Unassembled WGS sequence"/>
</dbReference>
<dbReference type="Gene3D" id="1.10.357.10">
    <property type="entry name" value="Tetracycline Repressor, domain 2"/>
    <property type="match status" value="1"/>
</dbReference>
<dbReference type="SUPFAM" id="SSF46689">
    <property type="entry name" value="Homeodomain-like"/>
    <property type="match status" value="1"/>
</dbReference>
<keyword evidence="3 5" id="KW-0238">DNA-binding</keyword>
<name>A0ABX4M8H8_9ACTO</name>
<keyword evidence="1" id="KW-0678">Repressor</keyword>
<feature type="domain" description="HTH tetR-type" evidence="6">
    <location>
        <begin position="22"/>
        <end position="82"/>
    </location>
</feature>
<feature type="DNA-binding region" description="H-T-H motif" evidence="5">
    <location>
        <begin position="45"/>
        <end position="64"/>
    </location>
</feature>
<comment type="caution">
    <text evidence="7">The sequence shown here is derived from an EMBL/GenBank/DDBJ whole genome shotgun (WGS) entry which is preliminary data.</text>
</comment>
<dbReference type="InterPro" id="IPR050109">
    <property type="entry name" value="HTH-type_TetR-like_transc_reg"/>
</dbReference>
<evidence type="ECO:0000313" key="7">
    <source>
        <dbReference type="EMBL" id="PHP51754.1"/>
    </source>
</evidence>
<keyword evidence="4" id="KW-0804">Transcription</keyword>
<gene>
    <name evidence="7" type="ORF">BW737_015025</name>
</gene>
<evidence type="ECO:0000313" key="8">
    <source>
        <dbReference type="Proteomes" id="UP000194577"/>
    </source>
</evidence>
<dbReference type="PANTHER" id="PTHR30055:SF234">
    <property type="entry name" value="HTH-TYPE TRANSCRIPTIONAL REGULATOR BETI"/>
    <property type="match status" value="1"/>
</dbReference>
<protein>
    <submittedName>
        <fullName evidence="7">TetR/AcrR family transcriptional regulator</fullName>
    </submittedName>
</protein>
<evidence type="ECO:0000256" key="4">
    <source>
        <dbReference type="ARBA" id="ARBA00023163"/>
    </source>
</evidence>
<dbReference type="InterPro" id="IPR009057">
    <property type="entry name" value="Homeodomain-like_sf"/>
</dbReference>
<dbReference type="Pfam" id="PF00440">
    <property type="entry name" value="TetR_N"/>
    <property type="match status" value="1"/>
</dbReference>
<dbReference type="InterPro" id="IPR039538">
    <property type="entry name" value="BetI_C"/>
</dbReference>
<dbReference type="PRINTS" id="PR00455">
    <property type="entry name" value="HTHTETR"/>
</dbReference>
<dbReference type="PROSITE" id="PS50977">
    <property type="entry name" value="HTH_TETR_2"/>
    <property type="match status" value="1"/>
</dbReference>
<keyword evidence="8" id="KW-1185">Reference proteome</keyword>
<evidence type="ECO:0000256" key="1">
    <source>
        <dbReference type="ARBA" id="ARBA00022491"/>
    </source>
</evidence>
<evidence type="ECO:0000256" key="2">
    <source>
        <dbReference type="ARBA" id="ARBA00023015"/>
    </source>
</evidence>
<sequence>MSESDTETVPLRRRRGTYATGRATQVKIIKAAVALFGESGFNASSLRDIAKRAGVTHSTLLHHFPTKAELLRAVLESRDQGDSILLADKAREGIPFLSALVTLMEHNATQRSLIELYATLSAEATAPTHPAHDYFVDRYEMVIEQNRRAFTQIKAEGQLRDGCDVERIARNTAALQDGLQIQWLLDSRVDMAAGLREFLDGVLVKPLSELEQGSANERASDAAKALPCG</sequence>
<proteinExistence type="predicted"/>
<dbReference type="EMBL" id="MTPX02000082">
    <property type="protein sequence ID" value="PHP51754.1"/>
    <property type="molecule type" value="Genomic_DNA"/>
</dbReference>
<evidence type="ECO:0000256" key="5">
    <source>
        <dbReference type="PROSITE-ProRule" id="PRU00335"/>
    </source>
</evidence>